<comment type="caution">
    <text evidence="1">The sequence shown here is derived from an EMBL/GenBank/DDBJ whole genome shotgun (WGS) entry which is preliminary data.</text>
</comment>
<organism evidence="1 2">
    <name type="scientific">Acaulospora colombiana</name>
    <dbReference type="NCBI Taxonomy" id="27376"/>
    <lineage>
        <taxon>Eukaryota</taxon>
        <taxon>Fungi</taxon>
        <taxon>Fungi incertae sedis</taxon>
        <taxon>Mucoromycota</taxon>
        <taxon>Glomeromycotina</taxon>
        <taxon>Glomeromycetes</taxon>
        <taxon>Diversisporales</taxon>
        <taxon>Acaulosporaceae</taxon>
        <taxon>Acaulospora</taxon>
    </lineage>
</organism>
<evidence type="ECO:0000313" key="2">
    <source>
        <dbReference type="Proteomes" id="UP000789525"/>
    </source>
</evidence>
<dbReference type="Proteomes" id="UP000789525">
    <property type="component" value="Unassembled WGS sequence"/>
</dbReference>
<sequence>MGLGGRQSKAGSVVDRVDPTSGRMSPASFSADLVAWISYKGLTERTRPRGISNRSKYNELDDVLDNWLG</sequence>
<name>A0ACA9PXY6_9GLOM</name>
<reference evidence="1" key="1">
    <citation type="submission" date="2021-06" db="EMBL/GenBank/DDBJ databases">
        <authorList>
            <person name="Kallberg Y."/>
            <person name="Tangrot J."/>
            <person name="Rosling A."/>
        </authorList>
    </citation>
    <scope>NUCLEOTIDE SEQUENCE</scope>
    <source>
        <strain evidence="1">CL356</strain>
    </source>
</reference>
<dbReference type="EMBL" id="CAJVPT010040259">
    <property type="protein sequence ID" value="CAG8724996.1"/>
    <property type="molecule type" value="Genomic_DNA"/>
</dbReference>
<evidence type="ECO:0000313" key="1">
    <source>
        <dbReference type="EMBL" id="CAG8724996.1"/>
    </source>
</evidence>
<accession>A0ACA9PXY6</accession>
<keyword evidence="2" id="KW-1185">Reference proteome</keyword>
<feature type="non-terminal residue" evidence="1">
    <location>
        <position position="69"/>
    </location>
</feature>
<proteinExistence type="predicted"/>
<protein>
    <submittedName>
        <fullName evidence="1">12006_t:CDS:1</fullName>
    </submittedName>
</protein>
<gene>
    <name evidence="1" type="ORF">ACOLOM_LOCUS11320</name>
</gene>